<dbReference type="HAMAP" id="MF_01499">
    <property type="entry name" value="DacA"/>
    <property type="match status" value="1"/>
</dbReference>
<dbReference type="PANTHER" id="PTHR34185:SF1">
    <property type="entry name" value="DIADENYLATE CYCLASE"/>
    <property type="match status" value="1"/>
</dbReference>
<evidence type="ECO:0000256" key="9">
    <source>
        <dbReference type="ARBA" id="ARBA00023136"/>
    </source>
</evidence>
<accession>A0A7V2ZJQ0</accession>
<feature type="transmembrane region" description="Helical" evidence="10">
    <location>
        <begin position="40"/>
        <end position="60"/>
    </location>
</feature>
<keyword evidence="2 10" id="KW-1003">Cell membrane</keyword>
<dbReference type="NCBIfam" id="TIGR00159">
    <property type="entry name" value="diadenylate cyclase CdaA"/>
    <property type="match status" value="1"/>
</dbReference>
<evidence type="ECO:0000256" key="4">
    <source>
        <dbReference type="ARBA" id="ARBA00022692"/>
    </source>
</evidence>
<dbReference type="InterPro" id="IPR003390">
    <property type="entry name" value="DNA_integrity_scan_DisA_N"/>
</dbReference>
<dbReference type="InterPro" id="IPR050338">
    <property type="entry name" value="DisA"/>
</dbReference>
<dbReference type="RefSeq" id="WP_304144630.1">
    <property type="nucleotide sequence ID" value="NZ_JAOAIE010000045.1"/>
</dbReference>
<comment type="subunit">
    <text evidence="10">Probably a homodimer.</text>
</comment>
<dbReference type="SUPFAM" id="SSF143597">
    <property type="entry name" value="YojJ-like"/>
    <property type="match status" value="1"/>
</dbReference>
<evidence type="ECO:0000256" key="7">
    <source>
        <dbReference type="ARBA" id="ARBA00022840"/>
    </source>
</evidence>
<keyword evidence="3 10" id="KW-0808">Transferase</keyword>
<evidence type="ECO:0000256" key="3">
    <source>
        <dbReference type="ARBA" id="ARBA00022679"/>
    </source>
</evidence>
<dbReference type="Gene3D" id="3.40.1700.10">
    <property type="entry name" value="DNA integrity scanning protein, DisA, N-terminal domain"/>
    <property type="match status" value="1"/>
</dbReference>
<dbReference type="InterPro" id="IPR036888">
    <property type="entry name" value="DNA_integrity_DisA_N_sf"/>
</dbReference>
<feature type="transmembrane region" description="Helical" evidence="10">
    <location>
        <begin position="66"/>
        <end position="83"/>
    </location>
</feature>
<dbReference type="GO" id="GO:0005524">
    <property type="term" value="F:ATP binding"/>
    <property type="evidence" value="ECO:0007669"/>
    <property type="project" value="UniProtKB-UniRule"/>
</dbReference>
<dbReference type="InterPro" id="IPR014046">
    <property type="entry name" value="C-di-AMP_synthase"/>
</dbReference>
<sequence length="272" mass="30173">MIDLFKIGFLTITLSDVIDIAIVSFIFYKLYTILRGTVAAQIFIGLLIILFFSFIAQVIHLRAVSWLLKLITDVWVIAFVILFQPEIRRLLVILARNPFIKRFFRQEVNESAKIIADAAHELSQHQHGALIVVVKSSGIRGFAETGEIINAKLTKSLLTSIFFPRSPLHDGAVIVKGEIIEAAGCTLPLSTVTTWQGNSLGMRHRAGLGISEQADVISVIVSEETGSISVAESGELTMGLSKEALTKRLISATRQQQQTGWKNFIEQLRKKN</sequence>
<evidence type="ECO:0000256" key="5">
    <source>
        <dbReference type="ARBA" id="ARBA00022695"/>
    </source>
</evidence>
<keyword evidence="5 10" id="KW-0548">Nucleotidyltransferase</keyword>
<organism evidence="12">
    <name type="scientific">Ignavibacterium album</name>
    <dbReference type="NCBI Taxonomy" id="591197"/>
    <lineage>
        <taxon>Bacteria</taxon>
        <taxon>Pseudomonadati</taxon>
        <taxon>Ignavibacteriota</taxon>
        <taxon>Ignavibacteria</taxon>
        <taxon>Ignavibacteriales</taxon>
        <taxon>Ignavibacteriaceae</taxon>
        <taxon>Ignavibacterium</taxon>
    </lineage>
</organism>
<dbReference type="GO" id="GO:0106408">
    <property type="term" value="F:diadenylate cyclase activity"/>
    <property type="evidence" value="ECO:0007669"/>
    <property type="project" value="UniProtKB-EC"/>
</dbReference>
<protein>
    <recommendedName>
        <fullName evidence="10">Diadenylate cyclase</fullName>
        <shortName evidence="10">DAC</shortName>
        <ecNumber evidence="10">2.7.7.85</ecNumber>
    </recommendedName>
    <alternativeName>
        <fullName evidence="10">Cyclic-di-AMP synthase</fullName>
        <shortName evidence="10">c-di-AMP synthase</shortName>
    </alternativeName>
</protein>
<dbReference type="Pfam" id="PF02457">
    <property type="entry name" value="DAC"/>
    <property type="match status" value="1"/>
</dbReference>
<evidence type="ECO:0000259" key="11">
    <source>
        <dbReference type="PROSITE" id="PS51794"/>
    </source>
</evidence>
<comment type="similarity">
    <text evidence="10">Belongs to the adenylate cyclase family. DacA/CdaA subfamily.</text>
</comment>
<evidence type="ECO:0000256" key="2">
    <source>
        <dbReference type="ARBA" id="ARBA00022475"/>
    </source>
</evidence>
<dbReference type="InterPro" id="IPR045585">
    <property type="entry name" value="CdaA_N"/>
</dbReference>
<dbReference type="GO" id="GO:0004016">
    <property type="term" value="F:adenylate cyclase activity"/>
    <property type="evidence" value="ECO:0007669"/>
    <property type="project" value="UniProtKB-UniRule"/>
</dbReference>
<keyword evidence="6 10" id="KW-0547">Nucleotide-binding</keyword>
<dbReference type="AlphaFoldDB" id="A0A7V2ZJQ0"/>
<evidence type="ECO:0000256" key="6">
    <source>
        <dbReference type="ARBA" id="ARBA00022741"/>
    </source>
</evidence>
<dbReference type="PROSITE" id="PS51794">
    <property type="entry name" value="DAC"/>
    <property type="match status" value="1"/>
</dbReference>
<keyword evidence="7 10" id="KW-0067">ATP-binding</keyword>
<evidence type="ECO:0000256" key="8">
    <source>
        <dbReference type="ARBA" id="ARBA00022989"/>
    </source>
</evidence>
<dbReference type="InterPro" id="IPR034701">
    <property type="entry name" value="CdaA"/>
</dbReference>
<evidence type="ECO:0000313" key="12">
    <source>
        <dbReference type="EMBL" id="HFI91273.1"/>
    </source>
</evidence>
<comment type="caution">
    <text evidence="12">The sequence shown here is derived from an EMBL/GenBank/DDBJ whole genome shotgun (WGS) entry which is preliminary data.</text>
</comment>
<dbReference type="EC" id="2.7.7.85" evidence="10"/>
<evidence type="ECO:0000256" key="1">
    <source>
        <dbReference type="ARBA" id="ARBA00000877"/>
    </source>
</evidence>
<name>A0A7V2ZJQ0_9BACT</name>
<comment type="caution">
    <text evidence="10">Lacks conserved residue(s) required for the propagation of feature annotation.</text>
</comment>
<dbReference type="GO" id="GO:0006171">
    <property type="term" value="P:cAMP biosynthetic process"/>
    <property type="evidence" value="ECO:0007669"/>
    <property type="project" value="InterPro"/>
</dbReference>
<evidence type="ECO:0000256" key="10">
    <source>
        <dbReference type="HAMAP-Rule" id="MF_01499"/>
    </source>
</evidence>
<comment type="catalytic activity">
    <reaction evidence="1 10">
        <text>2 ATP = 3',3'-c-di-AMP + 2 diphosphate</text>
        <dbReference type="Rhea" id="RHEA:35655"/>
        <dbReference type="ChEBI" id="CHEBI:30616"/>
        <dbReference type="ChEBI" id="CHEBI:33019"/>
        <dbReference type="ChEBI" id="CHEBI:71500"/>
        <dbReference type="EC" id="2.7.7.85"/>
    </reaction>
</comment>
<comment type="function">
    <text evidence="10">Catalyzes the condensation of 2 ATP molecules into cyclic di-AMP (c-di-AMP), a second messenger used to regulate differing processes in different bacteria.</text>
</comment>
<keyword evidence="8 10" id="KW-1133">Transmembrane helix</keyword>
<reference evidence="12" key="1">
    <citation type="journal article" date="2020" name="mSystems">
        <title>Genome- and Community-Level Interaction Insights into Carbon Utilization and Element Cycling Functions of Hydrothermarchaeota in Hydrothermal Sediment.</title>
        <authorList>
            <person name="Zhou Z."/>
            <person name="Liu Y."/>
            <person name="Xu W."/>
            <person name="Pan J."/>
            <person name="Luo Z.H."/>
            <person name="Li M."/>
        </authorList>
    </citation>
    <scope>NUCLEOTIDE SEQUENCE [LARGE SCALE GENOMIC DNA]</scope>
    <source>
        <strain evidence="12">SpSt-479</strain>
    </source>
</reference>
<feature type="domain" description="DAC" evidence="11">
    <location>
        <begin position="84"/>
        <end position="242"/>
    </location>
</feature>
<dbReference type="Pfam" id="PF19293">
    <property type="entry name" value="CdaA_N"/>
    <property type="match status" value="1"/>
</dbReference>
<keyword evidence="4 10" id="KW-0812">Transmembrane</keyword>
<dbReference type="PIRSF" id="PIRSF004793">
    <property type="entry name" value="UCP004793"/>
    <property type="match status" value="1"/>
</dbReference>
<proteinExistence type="inferred from homology"/>
<keyword evidence="9 10" id="KW-0472">Membrane</keyword>
<gene>
    <name evidence="10" type="primary">dacA</name>
    <name evidence="12" type="ORF">ENS31_07035</name>
</gene>
<feature type="transmembrane region" description="Helical" evidence="10">
    <location>
        <begin position="6"/>
        <end position="28"/>
    </location>
</feature>
<dbReference type="PANTHER" id="PTHR34185">
    <property type="entry name" value="DIADENYLATE CYCLASE"/>
    <property type="match status" value="1"/>
</dbReference>
<dbReference type="EMBL" id="DSUJ01000008">
    <property type="protein sequence ID" value="HFI91273.1"/>
    <property type="molecule type" value="Genomic_DNA"/>
</dbReference>